<dbReference type="Pfam" id="PF12902">
    <property type="entry name" value="Ferritin-like"/>
    <property type="match status" value="1"/>
</dbReference>
<proteinExistence type="predicted"/>
<evidence type="ECO:0000313" key="2">
    <source>
        <dbReference type="EnsemblMetazoa" id="Aqu2.1.33701_001"/>
    </source>
</evidence>
<evidence type="ECO:0000259" key="1">
    <source>
        <dbReference type="Pfam" id="PF12902"/>
    </source>
</evidence>
<dbReference type="PANTHER" id="PTHR34400">
    <property type="match status" value="1"/>
</dbReference>
<dbReference type="OrthoDB" id="5986618at2759"/>
<dbReference type="EnsemblMetazoa" id="Aqu2.1.33701_001">
    <property type="protein sequence ID" value="Aqu2.1.33701_001"/>
    <property type="gene ID" value="Aqu2.1.33701"/>
</dbReference>
<name>A0A1X7V178_AMPQE</name>
<dbReference type="Gene3D" id="1.20.1260.10">
    <property type="match status" value="1"/>
</dbReference>
<protein>
    <recommendedName>
        <fullName evidence="1">Iminophenyl-pyruvate dimer synthase domain-containing protein</fullName>
    </recommendedName>
</protein>
<reference evidence="2" key="1">
    <citation type="submission" date="2017-05" db="UniProtKB">
        <authorList>
            <consortium name="EnsemblMetazoa"/>
        </authorList>
    </citation>
    <scope>IDENTIFICATION</scope>
</reference>
<dbReference type="InParanoid" id="A0A1X7V178"/>
<dbReference type="InterPro" id="IPR012347">
    <property type="entry name" value="Ferritin-like"/>
</dbReference>
<sequence>MEKKFFNPTIFKSHGLGRLSKELGTLIEVKDTQTALDAIKEIKEQGEGASPIDPTVSDGDQLGHYYQLMEIVCQKKLVKNEDDKYYSYSGADIPFDSKGVWPMRDDPSKEGTTGNCYTEARAFHTAYRNLLRELHATFGGEPERIASAVTIMESLLVHGKRVMRVPLTPESEETCGPVWDYEWEEKQN</sequence>
<dbReference type="AlphaFoldDB" id="A0A1X7V178"/>
<dbReference type="PANTHER" id="PTHR34400:SF4">
    <property type="entry name" value="MEMBRANE PROTEIN"/>
    <property type="match status" value="1"/>
</dbReference>
<accession>A0A1X7V178</accession>
<organism evidence="2">
    <name type="scientific">Amphimedon queenslandica</name>
    <name type="common">Sponge</name>
    <dbReference type="NCBI Taxonomy" id="400682"/>
    <lineage>
        <taxon>Eukaryota</taxon>
        <taxon>Metazoa</taxon>
        <taxon>Porifera</taxon>
        <taxon>Demospongiae</taxon>
        <taxon>Heteroscleromorpha</taxon>
        <taxon>Haplosclerida</taxon>
        <taxon>Niphatidae</taxon>
        <taxon>Amphimedon</taxon>
    </lineage>
</organism>
<feature type="domain" description="Iminophenyl-pyruvate dimer synthase" evidence="1">
    <location>
        <begin position="24"/>
        <end position="71"/>
    </location>
</feature>
<dbReference type="InterPro" id="IPR026820">
    <property type="entry name" value="VioB/RebD_dom"/>
</dbReference>